<dbReference type="EMBL" id="CADCUJ010000084">
    <property type="protein sequence ID" value="CAA9357435.1"/>
    <property type="molecule type" value="Genomic_DNA"/>
</dbReference>
<evidence type="ECO:0000259" key="8">
    <source>
        <dbReference type="Pfam" id="PF14693"/>
    </source>
</evidence>
<evidence type="ECO:0000313" key="9">
    <source>
        <dbReference type="EMBL" id="CAA9357435.1"/>
    </source>
</evidence>
<dbReference type="InterPro" id="IPR020056">
    <property type="entry name" value="Rbsml_bL25/Gln-tRNA_synth_N"/>
</dbReference>
<dbReference type="InterPro" id="IPR020930">
    <property type="entry name" value="Ribosomal_uL5_bac-type"/>
</dbReference>
<dbReference type="GO" id="GO:0006412">
    <property type="term" value="P:translation"/>
    <property type="evidence" value="ECO:0007669"/>
    <property type="project" value="UniProtKB-UniRule"/>
</dbReference>
<comment type="similarity">
    <text evidence="5">Belongs to the bacterial ribosomal protein bL25 family. CTC subfamily.</text>
</comment>
<evidence type="ECO:0000256" key="3">
    <source>
        <dbReference type="ARBA" id="ARBA00022980"/>
    </source>
</evidence>
<name>A0A6J4MJX6_9ACTN</name>
<dbReference type="GO" id="GO:0008097">
    <property type="term" value="F:5S rRNA binding"/>
    <property type="evidence" value="ECO:0007669"/>
    <property type="project" value="InterPro"/>
</dbReference>
<dbReference type="GO" id="GO:0022625">
    <property type="term" value="C:cytosolic large ribosomal subunit"/>
    <property type="evidence" value="ECO:0007669"/>
    <property type="project" value="TreeGrafter"/>
</dbReference>
<feature type="compositionally biased region" description="Gly residues" evidence="6">
    <location>
        <begin position="223"/>
        <end position="237"/>
    </location>
</feature>
<dbReference type="HAMAP" id="MF_01334">
    <property type="entry name" value="Ribosomal_bL25_CTC"/>
    <property type="match status" value="1"/>
</dbReference>
<dbReference type="InterPro" id="IPR001021">
    <property type="entry name" value="Ribosomal_bL25_long"/>
</dbReference>
<evidence type="ECO:0000256" key="1">
    <source>
        <dbReference type="ARBA" id="ARBA00022730"/>
    </source>
</evidence>
<dbReference type="NCBIfam" id="TIGR00731">
    <property type="entry name" value="bL25_bact_ctc"/>
    <property type="match status" value="1"/>
</dbReference>
<reference evidence="9" key="1">
    <citation type="submission" date="2020-02" db="EMBL/GenBank/DDBJ databases">
        <authorList>
            <person name="Meier V. D."/>
        </authorList>
    </citation>
    <scope>NUCLEOTIDE SEQUENCE</scope>
    <source>
        <strain evidence="9">AVDCRST_MAG72</strain>
    </source>
</reference>
<keyword evidence="4 5" id="KW-0687">Ribonucleoprotein</keyword>
<gene>
    <name evidence="5" type="primary">rplY</name>
    <name evidence="5" type="synonym">ctc</name>
    <name evidence="9" type="ORF">AVDCRST_MAG72-1912</name>
</gene>
<keyword evidence="1 5" id="KW-0699">rRNA-binding</keyword>
<evidence type="ECO:0000259" key="7">
    <source>
        <dbReference type="Pfam" id="PF01386"/>
    </source>
</evidence>
<keyword evidence="3 5" id="KW-0689">Ribosomal protein</keyword>
<evidence type="ECO:0000256" key="4">
    <source>
        <dbReference type="ARBA" id="ARBA00023274"/>
    </source>
</evidence>
<dbReference type="PANTHER" id="PTHR33284:SF1">
    <property type="entry name" value="RIBOSOMAL PROTEIN L25_GLN-TRNA SYNTHETASE, ANTI-CODON-BINDING DOMAIN-CONTAINING PROTEIN"/>
    <property type="match status" value="1"/>
</dbReference>
<comment type="function">
    <text evidence="5">This is one of the proteins that binds to the 5S RNA in the ribosome where it forms part of the central protuberance.</text>
</comment>
<proteinExistence type="inferred from homology"/>
<protein>
    <recommendedName>
        <fullName evidence="5">Large ribosomal subunit protein bL25</fullName>
    </recommendedName>
    <alternativeName>
        <fullName evidence="5">General stress protein CTC</fullName>
    </alternativeName>
</protein>
<dbReference type="Gene3D" id="2.40.240.10">
    <property type="entry name" value="Ribosomal Protein L25, Chain P"/>
    <property type="match status" value="1"/>
</dbReference>
<feature type="region of interest" description="Disordered" evidence="6">
    <location>
        <begin position="186"/>
        <end position="237"/>
    </location>
</feature>
<dbReference type="InterPro" id="IPR029751">
    <property type="entry name" value="Ribosomal_L25_dom"/>
</dbReference>
<sequence>MAEAKIQAEARTEFGKGAARRIRRADKVPAVLYGHGTDPVHLSLPGHDTMLALKHGGANALLSIEIDGSSQLALPKQVQRDPIRGFLEHLDLIVVRRGEKVVVDVPVHLVGEAAPDTLVVTETGQLSIEAEATHIPEAIEVSIEGAAVGTQILAKDLSLPAGSTLHVDEDHLIVNVTNAPTAEELEEELAEAEAEVGIERDESEEAAEAEAAAAEGEGAAEGDAGGDAGGEDQSGGA</sequence>
<organism evidence="9">
    <name type="scientific">uncultured Nocardioidaceae bacterium</name>
    <dbReference type="NCBI Taxonomy" id="253824"/>
    <lineage>
        <taxon>Bacteria</taxon>
        <taxon>Bacillati</taxon>
        <taxon>Actinomycetota</taxon>
        <taxon>Actinomycetes</taxon>
        <taxon>Propionibacteriales</taxon>
        <taxon>Nocardioidaceae</taxon>
        <taxon>environmental samples</taxon>
    </lineage>
</organism>
<dbReference type="InterPro" id="IPR011035">
    <property type="entry name" value="Ribosomal_bL25/Gln-tRNA_synth"/>
</dbReference>
<dbReference type="InterPro" id="IPR037121">
    <property type="entry name" value="Ribosomal_bL25_C"/>
</dbReference>
<dbReference type="CDD" id="cd00495">
    <property type="entry name" value="Ribosomal_L25_TL5_CTC"/>
    <property type="match status" value="1"/>
</dbReference>
<evidence type="ECO:0000256" key="6">
    <source>
        <dbReference type="SAM" id="MobiDB-lite"/>
    </source>
</evidence>
<dbReference type="Pfam" id="PF01386">
    <property type="entry name" value="Ribosomal_L25p"/>
    <property type="match status" value="1"/>
</dbReference>
<dbReference type="InterPro" id="IPR020057">
    <property type="entry name" value="Ribosomal_bL25_b-dom"/>
</dbReference>
<dbReference type="Pfam" id="PF14693">
    <property type="entry name" value="Ribosomal_TL5_C"/>
    <property type="match status" value="1"/>
</dbReference>
<accession>A0A6J4MJX6</accession>
<dbReference type="Gene3D" id="2.170.120.20">
    <property type="entry name" value="Ribosomal protein L25, beta domain"/>
    <property type="match status" value="1"/>
</dbReference>
<dbReference type="AlphaFoldDB" id="A0A6J4MJX6"/>
<feature type="domain" description="Large ribosomal subunit protein bL25 beta" evidence="8">
    <location>
        <begin position="100"/>
        <end position="178"/>
    </location>
</feature>
<comment type="subunit">
    <text evidence="5">Part of the 50S ribosomal subunit; part of the 5S rRNA/L5/L18/L25 subcomplex. Contacts the 5S rRNA. Binds to the 5S rRNA independently of L5 and L18.</text>
</comment>
<evidence type="ECO:0000256" key="5">
    <source>
        <dbReference type="HAMAP-Rule" id="MF_01334"/>
    </source>
</evidence>
<dbReference type="SUPFAM" id="SSF50715">
    <property type="entry name" value="Ribosomal protein L25-like"/>
    <property type="match status" value="1"/>
</dbReference>
<evidence type="ECO:0000256" key="2">
    <source>
        <dbReference type="ARBA" id="ARBA00022884"/>
    </source>
</evidence>
<dbReference type="PANTHER" id="PTHR33284">
    <property type="entry name" value="RIBOSOMAL PROTEIN L25/GLN-TRNA SYNTHETASE, ANTI-CODON-BINDING DOMAIN-CONTAINING PROTEIN"/>
    <property type="match status" value="1"/>
</dbReference>
<keyword evidence="2 5" id="KW-0694">RNA-binding</keyword>
<dbReference type="GO" id="GO:0003735">
    <property type="term" value="F:structural constituent of ribosome"/>
    <property type="evidence" value="ECO:0007669"/>
    <property type="project" value="InterPro"/>
</dbReference>
<dbReference type="NCBIfam" id="NF004131">
    <property type="entry name" value="PRK05618.2-1"/>
    <property type="match status" value="1"/>
</dbReference>
<feature type="compositionally biased region" description="Acidic residues" evidence="6">
    <location>
        <begin position="186"/>
        <end position="208"/>
    </location>
</feature>
<feature type="domain" description="Large ribosomal subunit protein bL25 L25" evidence="7">
    <location>
        <begin position="6"/>
        <end position="92"/>
    </location>
</feature>